<name>M6V4A9_9LEPT</name>
<dbReference type="AlphaFoldDB" id="M6V4A9"/>
<reference evidence="1 2" key="1">
    <citation type="submission" date="2013-01" db="EMBL/GenBank/DDBJ databases">
        <authorList>
            <person name="Harkins D.M."/>
            <person name="Durkin A.S."/>
            <person name="Brinkac L.M."/>
            <person name="Haft D.H."/>
            <person name="Selengut J.D."/>
            <person name="Sanka R."/>
            <person name="DePew J."/>
            <person name="Purushe J."/>
            <person name="Matthias M.A."/>
            <person name="Vinetz J.M."/>
            <person name="Sutton G.G."/>
            <person name="Nierman W.C."/>
            <person name="Fouts D.E."/>
        </authorList>
    </citation>
    <scope>NUCLEOTIDE SEQUENCE [LARGE SCALE GENOMIC DNA]</scope>
    <source>
        <strain evidence="1 2">HAI1536</strain>
    </source>
</reference>
<feature type="non-terminal residue" evidence="1">
    <location>
        <position position="134"/>
    </location>
</feature>
<sequence>MNYKLMQFIVVNVGTPTCWRGACVFFLRAIAIIIIFKFRCVCGCRCKPGSRVGTHSFCKISATVVRKKRRNLVGTTRETCLTSRSSLIRSIIRFKIGDGSCGSNTVHRITKMIRRAFTLATNLRSVDYDVGTLC</sequence>
<protein>
    <submittedName>
        <fullName evidence="1">Uncharacterized protein</fullName>
    </submittedName>
</protein>
<accession>M6V4A9</accession>
<proteinExistence type="predicted"/>
<dbReference type="Proteomes" id="UP000012112">
    <property type="component" value="Unassembled WGS sequence"/>
</dbReference>
<evidence type="ECO:0000313" key="2">
    <source>
        <dbReference type="Proteomes" id="UP000012112"/>
    </source>
</evidence>
<dbReference type="EMBL" id="AKWD02000066">
    <property type="protein sequence ID" value="EMO51730.1"/>
    <property type="molecule type" value="Genomic_DNA"/>
</dbReference>
<organism evidence="1 2">
    <name type="scientific">Leptospira noguchii</name>
    <dbReference type="NCBI Taxonomy" id="28182"/>
    <lineage>
        <taxon>Bacteria</taxon>
        <taxon>Pseudomonadati</taxon>
        <taxon>Spirochaetota</taxon>
        <taxon>Spirochaetia</taxon>
        <taxon>Leptospirales</taxon>
        <taxon>Leptospiraceae</taxon>
        <taxon>Leptospira</taxon>
    </lineage>
</organism>
<gene>
    <name evidence="1" type="ORF">LEP1GSC172_2446</name>
</gene>
<comment type="caution">
    <text evidence="1">The sequence shown here is derived from an EMBL/GenBank/DDBJ whole genome shotgun (WGS) entry which is preliminary data.</text>
</comment>
<evidence type="ECO:0000313" key="1">
    <source>
        <dbReference type="EMBL" id="EMO51730.1"/>
    </source>
</evidence>